<dbReference type="Proteomes" id="UP000228765">
    <property type="component" value="Segment"/>
</dbReference>
<dbReference type="EMBL" id="MF663786">
    <property type="protein sequence ID" value="ATI15640.1"/>
    <property type="molecule type" value="Genomic_DNA"/>
</dbReference>
<evidence type="ECO:0000313" key="1">
    <source>
        <dbReference type="EMBL" id="ATI15640.1"/>
    </source>
</evidence>
<name>A0A291L9W6_9CAUD</name>
<dbReference type="RefSeq" id="YP_009792688.1">
    <property type="nucleotide sequence ID" value="NC_047861.1"/>
</dbReference>
<accession>A0A291L9W6</accession>
<dbReference type="KEGG" id="vg:54982896"/>
<organism evidence="1 2">
    <name type="scientific">Bordetella phage vB_BbrM_PHB04</name>
    <dbReference type="NCBI Taxonomy" id="2029657"/>
    <lineage>
        <taxon>Viruses</taxon>
        <taxon>Duplodnaviria</taxon>
        <taxon>Heunggongvirae</taxon>
        <taxon>Uroviricota</taxon>
        <taxon>Caudoviricetes</taxon>
        <taxon>Phabquatrovirus</taxon>
        <taxon>Phabquatrovirus PHB04</taxon>
    </lineage>
</organism>
<sequence>MDQRDLLASVPEYLSIGSMLKATPMMDGGRRFVFIEASNEATDQQNEVVLQKALSSSSDYYLRYGNLDIDHITQIGAKAGIPDYTLFEIGRPVEARFADGRTFVKGEIFAGTGPAAERANQFWSSVTEVDPPARWYPSVGGAVLEKAVEIDPTTKLRKAFVKRVRWTNIGFSKTPVNQTVPTVATVPFGALAKCWGVGGLDLSKALEAGYATDAVGKTGGAALGMQSLDAGGPANYFDFRNKLADAMRHGAAGDNPGIKELVEYSANTFGLSRSDAAEWVERFVRDLKTGLKKRSKP</sequence>
<reference evidence="1 2" key="1">
    <citation type="submission" date="2017-08" db="EMBL/GenBank/DDBJ databases">
        <title>Complete genome sequence of a novel bacteriophage infecting Bordetella bronchiseptica.</title>
        <authorList>
            <person name="Chen Y."/>
            <person name="Song J."/>
            <person name="Wu B."/>
        </authorList>
    </citation>
    <scope>NUCLEOTIDE SEQUENCE [LARGE SCALE GENOMIC DNA]</scope>
</reference>
<proteinExistence type="predicted"/>
<protein>
    <submittedName>
        <fullName evidence="1">Uncharacterized protein</fullName>
    </submittedName>
</protein>
<evidence type="ECO:0000313" key="2">
    <source>
        <dbReference type="Proteomes" id="UP000228765"/>
    </source>
</evidence>
<keyword evidence="2" id="KW-1185">Reference proteome</keyword>
<dbReference type="GeneID" id="54982896"/>